<organism evidence="1 2">
    <name type="scientific">Dictyobacter formicarum</name>
    <dbReference type="NCBI Taxonomy" id="2778368"/>
    <lineage>
        <taxon>Bacteria</taxon>
        <taxon>Bacillati</taxon>
        <taxon>Chloroflexota</taxon>
        <taxon>Ktedonobacteria</taxon>
        <taxon>Ktedonobacterales</taxon>
        <taxon>Dictyobacteraceae</taxon>
        <taxon>Dictyobacter</taxon>
    </lineage>
</organism>
<dbReference type="Proteomes" id="UP000635565">
    <property type="component" value="Unassembled WGS sequence"/>
</dbReference>
<reference evidence="1 2" key="1">
    <citation type="journal article" date="2021" name="Int. J. Syst. Evol. Microbiol.">
        <title>Reticulibacter mediterranei gen. nov., sp. nov., within the new family Reticulibacteraceae fam. nov., and Ktedonospora formicarum gen. nov., sp. nov., Ktedonobacter robiniae sp. nov., Dictyobacter formicarum sp. nov. and Dictyobacter arantiisoli sp. nov., belonging to the class Ktedonobacteria.</title>
        <authorList>
            <person name="Yabe S."/>
            <person name="Zheng Y."/>
            <person name="Wang C.M."/>
            <person name="Sakai Y."/>
            <person name="Abe K."/>
            <person name="Yokota A."/>
            <person name="Donadio S."/>
            <person name="Cavaletti L."/>
            <person name="Monciardini P."/>
        </authorList>
    </citation>
    <scope>NUCLEOTIDE SEQUENCE [LARGE SCALE GENOMIC DNA]</scope>
    <source>
        <strain evidence="1 2">SOSP1-9</strain>
    </source>
</reference>
<comment type="caution">
    <text evidence="1">The sequence shown here is derived from an EMBL/GenBank/DDBJ whole genome shotgun (WGS) entry which is preliminary data.</text>
</comment>
<evidence type="ECO:0000313" key="2">
    <source>
        <dbReference type="Proteomes" id="UP000635565"/>
    </source>
</evidence>
<accession>A0ABQ3VHH2</accession>
<dbReference type="RefSeq" id="WP_201362891.1">
    <property type="nucleotide sequence ID" value="NZ_BNJJ01000008.1"/>
</dbReference>
<gene>
    <name evidence="1" type="ORF">KSZ_32360</name>
</gene>
<dbReference type="EMBL" id="BNJJ01000008">
    <property type="protein sequence ID" value="GHO85230.1"/>
    <property type="molecule type" value="Genomic_DNA"/>
</dbReference>
<keyword evidence="2" id="KW-1185">Reference proteome</keyword>
<name>A0ABQ3VHH2_9CHLR</name>
<protein>
    <submittedName>
        <fullName evidence="1">Uncharacterized protein</fullName>
    </submittedName>
</protein>
<proteinExistence type="predicted"/>
<sequence>MQQFTKHNVFILPHAQEYQNLYSIAITDVLTCLNAPDKKEGLTTDHYTAEKTFDKYSLYIYYYVTLPLRSRGDSDVYAVVDFIGFSESEASSRRKSQPDNEHGSV</sequence>
<evidence type="ECO:0000313" key="1">
    <source>
        <dbReference type="EMBL" id="GHO85230.1"/>
    </source>
</evidence>